<feature type="transmembrane region" description="Helical" evidence="5">
    <location>
        <begin position="221"/>
        <end position="238"/>
    </location>
</feature>
<evidence type="ECO:0000256" key="5">
    <source>
        <dbReference type="SAM" id="Phobius"/>
    </source>
</evidence>
<feature type="transmembrane region" description="Helical" evidence="5">
    <location>
        <begin position="267"/>
        <end position="286"/>
    </location>
</feature>
<feature type="transmembrane region" description="Helical" evidence="5">
    <location>
        <begin position="157"/>
        <end position="176"/>
    </location>
</feature>
<dbReference type="Proteomes" id="UP000281975">
    <property type="component" value="Unassembled WGS sequence"/>
</dbReference>
<reference evidence="7 8" key="1">
    <citation type="submission" date="2018-10" db="EMBL/GenBank/DDBJ databases">
        <title>Genomic Encyclopedia of Type Strains, Phase IV (KMG-IV): sequencing the most valuable type-strain genomes for metagenomic binning, comparative biology and taxonomic classification.</title>
        <authorList>
            <person name="Goeker M."/>
        </authorList>
    </citation>
    <scope>NUCLEOTIDE SEQUENCE [LARGE SCALE GENOMIC DNA]</scope>
    <source>
        <strain evidence="7 8">DSM 23229</strain>
    </source>
</reference>
<keyword evidence="4 5" id="KW-0472">Membrane</keyword>
<dbReference type="OrthoDB" id="8576060at2"/>
<evidence type="ECO:0000259" key="6">
    <source>
        <dbReference type="Pfam" id="PF04932"/>
    </source>
</evidence>
<name>A0A420WY89_9GAMM</name>
<dbReference type="Pfam" id="PF04932">
    <property type="entry name" value="Wzy_C"/>
    <property type="match status" value="1"/>
</dbReference>
<dbReference type="GO" id="GO:0016874">
    <property type="term" value="F:ligase activity"/>
    <property type="evidence" value="ECO:0007669"/>
    <property type="project" value="UniProtKB-KW"/>
</dbReference>
<feature type="transmembrane region" description="Helical" evidence="5">
    <location>
        <begin position="131"/>
        <end position="150"/>
    </location>
</feature>
<feature type="transmembrane region" description="Helical" evidence="5">
    <location>
        <begin position="377"/>
        <end position="396"/>
    </location>
</feature>
<feature type="transmembrane region" description="Helical" evidence="5">
    <location>
        <begin position="107"/>
        <end position="125"/>
    </location>
</feature>
<dbReference type="InterPro" id="IPR007016">
    <property type="entry name" value="O-antigen_ligase-rel_domated"/>
</dbReference>
<protein>
    <submittedName>
        <fullName evidence="7">O-antigen ligase</fullName>
    </submittedName>
</protein>
<dbReference type="EMBL" id="RBIN01000003">
    <property type="protein sequence ID" value="RKR06121.1"/>
    <property type="molecule type" value="Genomic_DNA"/>
</dbReference>
<keyword evidence="8" id="KW-1185">Reference proteome</keyword>
<dbReference type="PANTHER" id="PTHR37422:SF17">
    <property type="entry name" value="O-ANTIGEN LIGASE"/>
    <property type="match status" value="1"/>
</dbReference>
<evidence type="ECO:0000256" key="2">
    <source>
        <dbReference type="ARBA" id="ARBA00022692"/>
    </source>
</evidence>
<evidence type="ECO:0000256" key="1">
    <source>
        <dbReference type="ARBA" id="ARBA00004141"/>
    </source>
</evidence>
<evidence type="ECO:0000256" key="3">
    <source>
        <dbReference type="ARBA" id="ARBA00022989"/>
    </source>
</evidence>
<keyword evidence="7" id="KW-0436">Ligase</keyword>
<feature type="domain" description="O-antigen ligase-related" evidence="6">
    <location>
        <begin position="233"/>
        <end position="385"/>
    </location>
</feature>
<keyword evidence="2 5" id="KW-0812">Transmembrane</keyword>
<comment type="caution">
    <text evidence="7">The sequence shown here is derived from an EMBL/GenBank/DDBJ whole genome shotgun (WGS) entry which is preliminary data.</text>
</comment>
<dbReference type="GO" id="GO:0016020">
    <property type="term" value="C:membrane"/>
    <property type="evidence" value="ECO:0007669"/>
    <property type="project" value="UniProtKB-SubCell"/>
</dbReference>
<gene>
    <name evidence="7" type="ORF">C7446_1057</name>
</gene>
<comment type="subcellular location">
    <subcellularLocation>
        <location evidence="1">Membrane</location>
        <topology evidence="1">Multi-pass membrane protein</topology>
    </subcellularLocation>
</comment>
<dbReference type="InterPro" id="IPR051533">
    <property type="entry name" value="WaaL-like"/>
</dbReference>
<feature type="transmembrane region" description="Helical" evidence="5">
    <location>
        <begin position="196"/>
        <end position="214"/>
    </location>
</feature>
<organism evidence="7 8">
    <name type="scientific">Kushneria sinocarnis</name>
    <dbReference type="NCBI Taxonomy" id="595502"/>
    <lineage>
        <taxon>Bacteria</taxon>
        <taxon>Pseudomonadati</taxon>
        <taxon>Pseudomonadota</taxon>
        <taxon>Gammaproteobacteria</taxon>
        <taxon>Oceanospirillales</taxon>
        <taxon>Halomonadaceae</taxon>
        <taxon>Kushneria</taxon>
    </lineage>
</organism>
<feature type="transmembrane region" description="Helical" evidence="5">
    <location>
        <begin position="62"/>
        <end position="95"/>
    </location>
</feature>
<dbReference type="PANTHER" id="PTHR37422">
    <property type="entry name" value="TEICHURONIC ACID BIOSYNTHESIS PROTEIN TUAE"/>
    <property type="match status" value="1"/>
</dbReference>
<sequence>MEAVNNKFADPVTGPVFVPENHFVLLTGAKAVGGYAVDGSKDAILHHDISIGKKATSIYSSLSVFLLGAVALIISSGYSLGAALLLLGGLAILVTGNRPQTDREDRLIIGVLVAFFAINALEAGWDGQGVSGLDLPIRFVLAIPALMFLMKYPPRHGWLWSGLALGAMASGSWAGWQKLVEENERARGFTHVIQYGDLNMLMGVMCLAGLGWACTRTRARCWMAFLAVGACMGIFGSLMSGSRGGWIGFPIILWVIYRTYRQHIPRRWALTMGVTLLTAMITAYAVPSLGIQHRVNAAFSNVTAFHEQGDTHTSLGARFAMWETAIRLIPQKPLAGYGLHGYEQARDRLIDEGVASPVIGNYSHVHNEYLDAWLKRGIPGLVLLLALYLVPLKLFTKRLAREDLKLRALALAGVLLPINYMDFGLSQVFMAHNSGVMMYSFWLVVLWASVRSRERHLDAAPTA</sequence>
<dbReference type="AlphaFoldDB" id="A0A420WY89"/>
<feature type="transmembrane region" description="Helical" evidence="5">
    <location>
        <begin position="431"/>
        <end position="450"/>
    </location>
</feature>
<keyword evidence="3 5" id="KW-1133">Transmembrane helix</keyword>
<evidence type="ECO:0000313" key="7">
    <source>
        <dbReference type="EMBL" id="RKR06121.1"/>
    </source>
</evidence>
<evidence type="ECO:0000256" key="4">
    <source>
        <dbReference type="ARBA" id="ARBA00023136"/>
    </source>
</evidence>
<accession>A0A420WY89</accession>
<evidence type="ECO:0000313" key="8">
    <source>
        <dbReference type="Proteomes" id="UP000281975"/>
    </source>
</evidence>
<proteinExistence type="predicted"/>